<dbReference type="Ensembl" id="ENSDNVT00000028759.1">
    <property type="protein sequence ID" value="ENSDNVP00000023818.1"/>
    <property type="gene ID" value="ENSDNVG00000016553.1"/>
</dbReference>
<evidence type="ECO:0000313" key="3">
    <source>
        <dbReference type="Proteomes" id="UP000694423"/>
    </source>
</evidence>
<evidence type="ECO:0000256" key="1">
    <source>
        <dbReference type="SAM" id="Phobius"/>
    </source>
</evidence>
<proteinExistence type="predicted"/>
<keyword evidence="3" id="KW-1185">Reference proteome</keyword>
<organism evidence="2 3">
    <name type="scientific">Dromaius novaehollandiae</name>
    <name type="common">Emu</name>
    <dbReference type="NCBI Taxonomy" id="8790"/>
    <lineage>
        <taxon>Eukaryota</taxon>
        <taxon>Metazoa</taxon>
        <taxon>Chordata</taxon>
        <taxon>Craniata</taxon>
        <taxon>Vertebrata</taxon>
        <taxon>Euteleostomi</taxon>
        <taxon>Archelosauria</taxon>
        <taxon>Archosauria</taxon>
        <taxon>Dinosauria</taxon>
        <taxon>Saurischia</taxon>
        <taxon>Theropoda</taxon>
        <taxon>Coelurosauria</taxon>
        <taxon>Aves</taxon>
        <taxon>Palaeognathae</taxon>
        <taxon>Casuariiformes</taxon>
        <taxon>Dromaiidae</taxon>
        <taxon>Dromaius</taxon>
    </lineage>
</organism>
<accession>A0A8C4KLT8</accession>
<reference evidence="2" key="2">
    <citation type="submission" date="2025-09" db="UniProtKB">
        <authorList>
            <consortium name="Ensembl"/>
        </authorList>
    </citation>
    <scope>IDENTIFICATION</scope>
</reference>
<name>A0A8C4KLT8_DRONO</name>
<protein>
    <submittedName>
        <fullName evidence="2">Uncharacterized protein</fullName>
    </submittedName>
</protein>
<dbReference type="Proteomes" id="UP000694423">
    <property type="component" value="Unplaced"/>
</dbReference>
<evidence type="ECO:0000313" key="2">
    <source>
        <dbReference type="Ensembl" id="ENSDNVP00000023818.1"/>
    </source>
</evidence>
<sequence length="69" mass="7846">MCSFSIKSHVPPSNALDAQIFFTVNRPYQLPHNCESKAIRFSYLVDLVVLSICATFFYPILLLSGMQDF</sequence>
<reference evidence="2" key="1">
    <citation type="submission" date="2025-08" db="UniProtKB">
        <authorList>
            <consortium name="Ensembl"/>
        </authorList>
    </citation>
    <scope>IDENTIFICATION</scope>
</reference>
<keyword evidence="1" id="KW-1133">Transmembrane helix</keyword>
<keyword evidence="1" id="KW-0472">Membrane</keyword>
<feature type="transmembrane region" description="Helical" evidence="1">
    <location>
        <begin position="41"/>
        <end position="61"/>
    </location>
</feature>
<keyword evidence="1" id="KW-0812">Transmembrane</keyword>
<dbReference type="AlphaFoldDB" id="A0A8C4KLT8"/>